<dbReference type="InterPro" id="IPR018680">
    <property type="entry name" value="DUF2164"/>
</dbReference>
<dbReference type="Proteomes" id="UP000586305">
    <property type="component" value="Unassembled WGS sequence"/>
</dbReference>
<dbReference type="Pfam" id="PF09932">
    <property type="entry name" value="DUF2164"/>
    <property type="match status" value="1"/>
</dbReference>
<protein>
    <submittedName>
        <fullName evidence="1">DUF2164 domain-containing protein</fullName>
    </submittedName>
</protein>
<evidence type="ECO:0000313" key="2">
    <source>
        <dbReference type="Proteomes" id="UP000586305"/>
    </source>
</evidence>
<accession>A0A849VCM3</accession>
<dbReference type="AlphaFoldDB" id="A0A849VCM3"/>
<reference evidence="1 2" key="1">
    <citation type="submission" date="2020-04" db="EMBL/GenBank/DDBJ databases">
        <title>Pseudoalteromonas caenipelagi sp. nov., isolated from a tidal flat.</title>
        <authorList>
            <person name="Park S."/>
            <person name="Yoon J.-H."/>
        </authorList>
    </citation>
    <scope>NUCLEOTIDE SEQUENCE [LARGE SCALE GENOMIC DNA]</scope>
    <source>
        <strain evidence="1 2">JBTF-M23</strain>
    </source>
</reference>
<evidence type="ECO:0000313" key="1">
    <source>
        <dbReference type="EMBL" id="NOU49441.1"/>
    </source>
</evidence>
<dbReference type="EMBL" id="JABBPG010000001">
    <property type="protein sequence ID" value="NOU49441.1"/>
    <property type="molecule type" value="Genomic_DNA"/>
</dbReference>
<gene>
    <name evidence="1" type="ORF">HG263_02625</name>
</gene>
<comment type="caution">
    <text evidence="1">The sequence shown here is derived from an EMBL/GenBank/DDBJ whole genome shotgun (WGS) entry which is preliminary data.</text>
</comment>
<organism evidence="1 2">
    <name type="scientific">Pseudoalteromonas caenipelagi</name>
    <dbReference type="NCBI Taxonomy" id="2726988"/>
    <lineage>
        <taxon>Bacteria</taxon>
        <taxon>Pseudomonadati</taxon>
        <taxon>Pseudomonadota</taxon>
        <taxon>Gammaproteobacteria</taxon>
        <taxon>Alteromonadales</taxon>
        <taxon>Pseudoalteromonadaceae</taxon>
        <taxon>Pseudoalteromonas</taxon>
    </lineage>
</organism>
<proteinExistence type="predicted"/>
<dbReference type="RefSeq" id="WP_171624515.1">
    <property type="nucleotide sequence ID" value="NZ_JABBPG010000001.1"/>
</dbReference>
<name>A0A849VCM3_9GAMM</name>
<sequence length="80" mass="9366">MSLKIKLTPQQHDELIVQAQAYCADNLGLELAQFDAAFMVDFFIEQIGKQIYNQALEDAKAHLEQHFEMLTDRLYELEKY</sequence>
<keyword evidence="2" id="KW-1185">Reference proteome</keyword>